<dbReference type="Proteomes" id="UP000094389">
    <property type="component" value="Unassembled WGS sequence"/>
</dbReference>
<name>A0A1E4RTT0_CYBJN</name>
<dbReference type="GeneID" id="30991393"/>
<dbReference type="InterPro" id="IPR001734">
    <property type="entry name" value="Na/solute_symporter"/>
</dbReference>
<dbReference type="GO" id="GO:0015204">
    <property type="term" value="F:urea transmembrane transporter activity"/>
    <property type="evidence" value="ECO:0007669"/>
    <property type="project" value="InterPro"/>
</dbReference>
<dbReference type="Pfam" id="PF00474">
    <property type="entry name" value="SSF"/>
    <property type="match status" value="1"/>
</dbReference>
<feature type="transmembrane region" description="Helical" evidence="7">
    <location>
        <begin position="167"/>
        <end position="184"/>
    </location>
</feature>
<feature type="transmembrane region" description="Helical" evidence="7">
    <location>
        <begin position="191"/>
        <end position="213"/>
    </location>
</feature>
<gene>
    <name evidence="8" type="ORF">CYBJADRAFT_180897</name>
</gene>
<keyword evidence="9" id="KW-1185">Reference proteome</keyword>
<evidence type="ECO:0000256" key="7">
    <source>
        <dbReference type="SAM" id="Phobius"/>
    </source>
</evidence>
<evidence type="ECO:0000256" key="6">
    <source>
        <dbReference type="RuleBase" id="RU362091"/>
    </source>
</evidence>
<organism evidence="8 9">
    <name type="scientific">Cyberlindnera jadinii (strain ATCC 18201 / CBS 1600 / BCRC 20928 / JCM 3617 / NBRC 0987 / NRRL Y-1542)</name>
    <name type="common">Torula yeast</name>
    <name type="synonym">Candida utilis</name>
    <dbReference type="NCBI Taxonomy" id="983966"/>
    <lineage>
        <taxon>Eukaryota</taxon>
        <taxon>Fungi</taxon>
        <taxon>Dikarya</taxon>
        <taxon>Ascomycota</taxon>
        <taxon>Saccharomycotina</taxon>
        <taxon>Saccharomycetes</taxon>
        <taxon>Phaffomycetales</taxon>
        <taxon>Phaffomycetaceae</taxon>
        <taxon>Cyberlindnera</taxon>
    </lineage>
</organism>
<evidence type="ECO:0000256" key="1">
    <source>
        <dbReference type="ARBA" id="ARBA00004141"/>
    </source>
</evidence>
<reference evidence="8 9" key="1">
    <citation type="journal article" date="2016" name="Proc. Natl. Acad. Sci. U.S.A.">
        <title>Comparative genomics of biotechnologically important yeasts.</title>
        <authorList>
            <person name="Riley R."/>
            <person name="Haridas S."/>
            <person name="Wolfe K.H."/>
            <person name="Lopes M.R."/>
            <person name="Hittinger C.T."/>
            <person name="Goeker M."/>
            <person name="Salamov A.A."/>
            <person name="Wisecaver J.H."/>
            <person name="Long T.M."/>
            <person name="Calvey C.H."/>
            <person name="Aerts A.L."/>
            <person name="Barry K.W."/>
            <person name="Choi C."/>
            <person name="Clum A."/>
            <person name="Coughlan A.Y."/>
            <person name="Deshpande S."/>
            <person name="Douglass A.P."/>
            <person name="Hanson S.J."/>
            <person name="Klenk H.-P."/>
            <person name="LaButti K.M."/>
            <person name="Lapidus A."/>
            <person name="Lindquist E.A."/>
            <person name="Lipzen A.M."/>
            <person name="Meier-Kolthoff J.P."/>
            <person name="Ohm R.A."/>
            <person name="Otillar R.P."/>
            <person name="Pangilinan J.L."/>
            <person name="Peng Y."/>
            <person name="Rokas A."/>
            <person name="Rosa C.A."/>
            <person name="Scheuner C."/>
            <person name="Sibirny A.A."/>
            <person name="Slot J.C."/>
            <person name="Stielow J.B."/>
            <person name="Sun H."/>
            <person name="Kurtzman C.P."/>
            <person name="Blackwell M."/>
            <person name="Grigoriev I.V."/>
            <person name="Jeffries T.W."/>
        </authorList>
    </citation>
    <scope>NUCLEOTIDE SEQUENCE [LARGE SCALE GENOMIC DNA]</scope>
    <source>
        <strain evidence="9">ATCC 18201 / CBS 1600 / BCRC 20928 / JCM 3617 / NBRC 0987 / NRRL Y-1542</strain>
    </source>
</reference>
<comment type="subcellular location">
    <subcellularLocation>
        <location evidence="1">Membrane</location>
        <topology evidence="1">Multi-pass membrane protein</topology>
    </subcellularLocation>
</comment>
<keyword evidence="4 7" id="KW-1133">Transmembrane helix</keyword>
<evidence type="ECO:0000256" key="3">
    <source>
        <dbReference type="ARBA" id="ARBA00022692"/>
    </source>
</evidence>
<dbReference type="PROSITE" id="PS00456">
    <property type="entry name" value="NA_SOLUT_SYMP_1"/>
    <property type="match status" value="1"/>
</dbReference>
<dbReference type="PROSITE" id="PS50283">
    <property type="entry name" value="NA_SOLUT_SYMP_3"/>
    <property type="match status" value="1"/>
</dbReference>
<accession>A0A1E4RTT0</accession>
<dbReference type="InterPro" id="IPR038377">
    <property type="entry name" value="Na/Glc_symporter_sf"/>
</dbReference>
<dbReference type="RefSeq" id="XP_020067650.1">
    <property type="nucleotide sequence ID" value="XM_020216997.1"/>
</dbReference>
<dbReference type="InterPro" id="IPR018212">
    <property type="entry name" value="Na/solute_symporter_CS"/>
</dbReference>
<feature type="transmembrane region" description="Helical" evidence="7">
    <location>
        <begin position="12"/>
        <end position="33"/>
    </location>
</feature>
<evidence type="ECO:0000313" key="8">
    <source>
        <dbReference type="EMBL" id="ODV70611.1"/>
    </source>
</evidence>
<evidence type="ECO:0000256" key="5">
    <source>
        <dbReference type="ARBA" id="ARBA00023136"/>
    </source>
</evidence>
<dbReference type="InterPro" id="IPR031155">
    <property type="entry name" value="DUR"/>
</dbReference>
<dbReference type="OrthoDB" id="6132759at2759"/>
<dbReference type="EMBL" id="KV453962">
    <property type="protein sequence ID" value="ODV70611.1"/>
    <property type="molecule type" value="Genomic_DNA"/>
</dbReference>
<evidence type="ECO:0000256" key="2">
    <source>
        <dbReference type="ARBA" id="ARBA00006434"/>
    </source>
</evidence>
<feature type="transmembrane region" description="Helical" evidence="7">
    <location>
        <begin position="297"/>
        <end position="314"/>
    </location>
</feature>
<dbReference type="GO" id="GO:0005886">
    <property type="term" value="C:plasma membrane"/>
    <property type="evidence" value="ECO:0007669"/>
    <property type="project" value="TreeGrafter"/>
</dbReference>
<feature type="transmembrane region" description="Helical" evidence="7">
    <location>
        <begin position="256"/>
        <end position="276"/>
    </location>
</feature>
<keyword evidence="5 7" id="KW-0472">Membrane</keyword>
<dbReference type="Gene3D" id="1.20.1730.10">
    <property type="entry name" value="Sodium/glucose cotransporter"/>
    <property type="match status" value="1"/>
</dbReference>
<protein>
    <submittedName>
        <fullName evidence="8">Uncharacterized protein</fullName>
    </submittedName>
</protein>
<feature type="transmembrane region" description="Helical" evidence="7">
    <location>
        <begin position="131"/>
        <end position="155"/>
    </location>
</feature>
<dbReference type="PANTHER" id="PTHR46154:SF2">
    <property type="entry name" value="SOLUTE SYMPORTER FAMILY TRANSPORTER (AFU_ORTHOLOGUE AFUA_6G03200)"/>
    <property type="match status" value="1"/>
</dbReference>
<feature type="transmembrane region" description="Helical" evidence="7">
    <location>
        <begin position="334"/>
        <end position="353"/>
    </location>
</feature>
<feature type="transmembrane region" description="Helical" evidence="7">
    <location>
        <begin position="90"/>
        <end position="110"/>
    </location>
</feature>
<evidence type="ECO:0000313" key="9">
    <source>
        <dbReference type="Proteomes" id="UP000094389"/>
    </source>
</evidence>
<proteinExistence type="inferred from homology"/>
<dbReference type="STRING" id="983966.A0A1E4RTT0"/>
<comment type="similarity">
    <text evidence="2 6">Belongs to the sodium:solute symporter (SSF) (TC 2.A.21) family.</text>
</comment>
<evidence type="ECO:0000256" key="4">
    <source>
        <dbReference type="ARBA" id="ARBA00022989"/>
    </source>
</evidence>
<keyword evidence="3 7" id="KW-0812">Transmembrane</keyword>
<dbReference type="AlphaFoldDB" id="A0A1E4RTT0"/>
<feature type="transmembrane region" description="Helical" evidence="7">
    <location>
        <begin position="54"/>
        <end position="70"/>
    </location>
</feature>
<sequence>MALQADLPQGAGYAVIIGLGLFFAVLMNVITWIQNKYTRTHSDTVDEFTASSRNVPFGLICCGIVSSWTWSLTLLQSATESYNLGINGSYYYAIGGLAQVGVFSIIAAKVKANANLVTTFPEMGYFRYGTAGHLAFLWCAFVCNSVVSACILLGGSSVVSAVSGVDYYASIWLISFVCAIYVFFGGLRATFIADAIHTFILLIFIMIFAYVVYAGDSSKIGSPGKMVELLTKVAEVSPISGNYQGSYLTYQSKDGAIFAVQSVITGFGLVNCDQAYWSRAAYYSRALASREMSSSSLCFTAVCWLIIRFTLYMNPGTPLLPDKDLKAGLESVASVQYLLAQVGSAVLSLLVFMSATSSFSGELVSSSSLIFCDAYEKYTRLRDVVSNCC</sequence>
<dbReference type="PANTHER" id="PTHR46154">
    <property type="match status" value="1"/>
</dbReference>